<dbReference type="InterPro" id="IPR011992">
    <property type="entry name" value="EF-hand-dom_pair"/>
</dbReference>
<dbReference type="SUPFAM" id="SSF54001">
    <property type="entry name" value="Cysteine proteinases"/>
    <property type="match status" value="1"/>
</dbReference>
<comment type="similarity">
    <text evidence="1">Belongs to the peptidase C2 family.</text>
</comment>
<feature type="active site" evidence="8 9">
    <location>
        <position position="262"/>
    </location>
</feature>
<protein>
    <recommendedName>
        <fullName evidence="13">Calpain 1, (mu/I) large subunit b</fullName>
    </recommendedName>
</protein>
<dbReference type="InterPro" id="IPR022683">
    <property type="entry name" value="Calpain_III"/>
</dbReference>
<sequence>MSGVASTLAKKRAMAAGFGTNANAVRYLNQNFEALRAQCLDSGQLFSDPMFPAAPESLGFKELGSSSYKTRGVTWKRPTELVSKPEFIVGGATRTDICQGALGDCWLLAAIASLTLNEYVMARVVPQDQSFGQNYAGIFHFQFWQFGEWVDVVIDDRLPVKDGKLMFVHSAEGTEFWSALLEKAYAKLNGSYEALSGGSTTEGFEDFTGGVAESYELKKAPSDLYRIIGKALERGSLLGCSIDITSAFDMEAVTFKKLVKGHAYSVTGLRQVEYRRQQERLIRIRNPWGQVEWTGAWSDGSSEWNTLDSAEKDEMLCKMEDGEFWMSFEEFLRQFSRLEICNLTPDALSQDTTSFWTTATFNGSWRKGSTAGGCRNHPNTFWINPQYKISLLEEDDDPDDDEAACSFLVALMQKDRRKYRRQGQDMHTIGFAVYEIPHEFKGSQSVHLKKDFFLRHSSCARSENFINLREVSARLRLPPGEYLIVPSTFEPSKEADFVLRVFTEKQCETKDMDDGVMFNLEEEQEITESDIDDSFRSMFAQLSGDDMEISVRELRTILNRVVSKHRDLQTDGFSMEACRSMVSLMDKDGSARLGLLEFQIIWNKIRKWLAIFREFDLDRSGCMNSYEMRLALENGGFKLNNKLYQMLIARYADNEIIDFDNFTCCLIRLEAMFRIFQGLDRDCTGTVEINIVEWLFVTMCG</sequence>
<evidence type="ECO:0000256" key="3">
    <source>
        <dbReference type="ARBA" id="ARBA00022723"/>
    </source>
</evidence>
<evidence type="ECO:0000313" key="12">
    <source>
        <dbReference type="EMBL" id="SBQ58615.1"/>
    </source>
</evidence>
<evidence type="ECO:0000256" key="7">
    <source>
        <dbReference type="ARBA" id="ARBA00022837"/>
    </source>
</evidence>
<dbReference type="Gene3D" id="2.60.120.380">
    <property type="match status" value="1"/>
</dbReference>
<keyword evidence="6 9" id="KW-0788">Thiol protease</keyword>
<dbReference type="InterPro" id="IPR001300">
    <property type="entry name" value="Peptidase_C2_calpain_cat"/>
</dbReference>
<dbReference type="CDD" id="cd00044">
    <property type="entry name" value="CysPc"/>
    <property type="match status" value="1"/>
</dbReference>
<keyword evidence="3" id="KW-0479">Metal-binding</keyword>
<accession>A0A1A8FGS6</accession>
<feature type="active site" evidence="8 9">
    <location>
        <position position="105"/>
    </location>
</feature>
<dbReference type="SMART" id="SM00720">
    <property type="entry name" value="calpain_III"/>
    <property type="match status" value="1"/>
</dbReference>
<dbReference type="PROSITE" id="PS00018">
    <property type="entry name" value="EF_HAND_1"/>
    <property type="match status" value="1"/>
</dbReference>
<evidence type="ECO:0000256" key="8">
    <source>
        <dbReference type="PIRSR" id="PIRSR622684-1"/>
    </source>
</evidence>
<dbReference type="GO" id="GO:0004198">
    <property type="term" value="F:calcium-dependent cysteine-type endopeptidase activity"/>
    <property type="evidence" value="ECO:0007669"/>
    <property type="project" value="InterPro"/>
</dbReference>
<dbReference type="InterPro" id="IPR033883">
    <property type="entry name" value="C2_III"/>
</dbReference>
<dbReference type="GO" id="GO:0005737">
    <property type="term" value="C:cytoplasm"/>
    <property type="evidence" value="ECO:0007669"/>
    <property type="project" value="TreeGrafter"/>
</dbReference>
<dbReference type="GO" id="GO:0006508">
    <property type="term" value="P:proteolysis"/>
    <property type="evidence" value="ECO:0007669"/>
    <property type="project" value="UniProtKB-KW"/>
</dbReference>
<dbReference type="PANTHER" id="PTHR10183">
    <property type="entry name" value="CALPAIN"/>
    <property type="match status" value="1"/>
</dbReference>
<dbReference type="FunFam" id="1.10.238.10:FF:000270">
    <property type="entry name" value="calpain-3 isoform X7"/>
    <property type="match status" value="1"/>
</dbReference>
<dbReference type="PRINTS" id="PR00704">
    <property type="entry name" value="CALPAIN"/>
</dbReference>
<evidence type="ECO:0000256" key="9">
    <source>
        <dbReference type="PROSITE-ProRule" id="PRU00239"/>
    </source>
</evidence>
<evidence type="ECO:0000256" key="6">
    <source>
        <dbReference type="ARBA" id="ARBA00022807"/>
    </source>
</evidence>
<name>A0A1A8FGS6_9TELE</name>
<dbReference type="PROSITE" id="PS50222">
    <property type="entry name" value="EF_HAND_2"/>
    <property type="match status" value="1"/>
</dbReference>
<feature type="domain" description="Calpain catalytic" evidence="10">
    <location>
        <begin position="45"/>
        <end position="344"/>
    </location>
</feature>
<evidence type="ECO:0000259" key="10">
    <source>
        <dbReference type="PROSITE" id="PS50203"/>
    </source>
</evidence>
<evidence type="ECO:0000259" key="11">
    <source>
        <dbReference type="PROSITE" id="PS50222"/>
    </source>
</evidence>
<dbReference type="InterPro" id="IPR000169">
    <property type="entry name" value="Pept_cys_AS"/>
</dbReference>
<keyword evidence="2 9" id="KW-0645">Protease</keyword>
<dbReference type="Pfam" id="PF00648">
    <property type="entry name" value="Peptidase_C2"/>
    <property type="match status" value="1"/>
</dbReference>
<dbReference type="InterPro" id="IPR036213">
    <property type="entry name" value="Calpain_III_sf"/>
</dbReference>
<dbReference type="Gene3D" id="1.10.238.10">
    <property type="entry name" value="EF-hand"/>
    <property type="match status" value="1"/>
</dbReference>
<organism evidence="12">
    <name type="scientific">Nothobranchius korthausae</name>
    <dbReference type="NCBI Taxonomy" id="1143690"/>
    <lineage>
        <taxon>Eukaryota</taxon>
        <taxon>Metazoa</taxon>
        <taxon>Chordata</taxon>
        <taxon>Craniata</taxon>
        <taxon>Vertebrata</taxon>
        <taxon>Euteleostomi</taxon>
        <taxon>Actinopterygii</taxon>
        <taxon>Neopterygii</taxon>
        <taxon>Teleostei</taxon>
        <taxon>Neoteleostei</taxon>
        <taxon>Acanthomorphata</taxon>
        <taxon>Ovalentaria</taxon>
        <taxon>Atherinomorphae</taxon>
        <taxon>Cyprinodontiformes</taxon>
        <taxon>Nothobranchiidae</taxon>
        <taxon>Nothobranchius</taxon>
    </lineage>
</organism>
<evidence type="ECO:0000256" key="4">
    <source>
        <dbReference type="ARBA" id="ARBA00022737"/>
    </source>
</evidence>
<dbReference type="InterPro" id="IPR002048">
    <property type="entry name" value="EF_hand_dom"/>
</dbReference>
<dbReference type="InterPro" id="IPR038765">
    <property type="entry name" value="Papain-like_cys_pep_sf"/>
</dbReference>
<dbReference type="FunFam" id="2.60.120.380:FF:000001">
    <property type="entry name" value="Calpain-1 catalytic subunit"/>
    <property type="match status" value="1"/>
</dbReference>
<evidence type="ECO:0008006" key="13">
    <source>
        <dbReference type="Google" id="ProtNLM"/>
    </source>
</evidence>
<dbReference type="EMBL" id="HAEB01012088">
    <property type="protein sequence ID" value="SBQ58615.1"/>
    <property type="molecule type" value="Transcribed_RNA"/>
</dbReference>
<dbReference type="Pfam" id="PF01067">
    <property type="entry name" value="Calpain_III"/>
    <property type="match status" value="1"/>
</dbReference>
<dbReference type="PANTHER" id="PTHR10183:SF322">
    <property type="entry name" value="CALPAIN-11"/>
    <property type="match status" value="1"/>
</dbReference>
<evidence type="ECO:0000256" key="1">
    <source>
        <dbReference type="ARBA" id="ARBA00007623"/>
    </source>
</evidence>
<gene>
    <name evidence="12" type="primary">Nfu_g_1_015880</name>
</gene>
<dbReference type="Gene3D" id="3.90.70.10">
    <property type="entry name" value="Cysteine proteinases"/>
    <property type="match status" value="1"/>
</dbReference>
<reference evidence="12" key="2">
    <citation type="submission" date="2016-06" db="EMBL/GenBank/DDBJ databases">
        <title>The genome of a short-lived fish provides insights into sex chromosome evolution and the genetic control of aging.</title>
        <authorList>
            <person name="Reichwald K."/>
            <person name="Felder M."/>
            <person name="Petzold A."/>
            <person name="Koch P."/>
            <person name="Groth M."/>
            <person name="Platzer M."/>
        </authorList>
    </citation>
    <scope>NUCLEOTIDE SEQUENCE</scope>
    <source>
        <tissue evidence="12">Brain</tissue>
    </source>
</reference>
<evidence type="ECO:0000256" key="2">
    <source>
        <dbReference type="ARBA" id="ARBA00022670"/>
    </source>
</evidence>
<keyword evidence="5 9" id="KW-0378">Hydrolase</keyword>
<feature type="active site" evidence="8 9">
    <location>
        <position position="286"/>
    </location>
</feature>
<dbReference type="PROSITE" id="PS50203">
    <property type="entry name" value="CALPAIN_CAT"/>
    <property type="match status" value="1"/>
</dbReference>
<dbReference type="InterPro" id="IPR022684">
    <property type="entry name" value="Calpain_cysteine_protease"/>
</dbReference>
<keyword evidence="7" id="KW-0106">Calcium</keyword>
<dbReference type="InterPro" id="IPR018247">
    <property type="entry name" value="EF_Hand_1_Ca_BS"/>
</dbReference>
<keyword evidence="4" id="KW-0677">Repeat</keyword>
<feature type="domain" description="EF-hand" evidence="11">
    <location>
        <begin position="603"/>
        <end position="638"/>
    </location>
</feature>
<dbReference type="InterPro" id="IPR022682">
    <property type="entry name" value="Calpain_domain_III"/>
</dbReference>
<dbReference type="SUPFAM" id="SSF49758">
    <property type="entry name" value="Calpain large subunit, middle domain (domain III)"/>
    <property type="match status" value="1"/>
</dbReference>
<dbReference type="SMART" id="SM00230">
    <property type="entry name" value="CysPc"/>
    <property type="match status" value="1"/>
</dbReference>
<dbReference type="GO" id="GO:0005509">
    <property type="term" value="F:calcium ion binding"/>
    <property type="evidence" value="ECO:0007669"/>
    <property type="project" value="InterPro"/>
</dbReference>
<evidence type="ECO:0000256" key="5">
    <source>
        <dbReference type="ARBA" id="ARBA00022801"/>
    </source>
</evidence>
<dbReference type="CDD" id="cd00214">
    <property type="entry name" value="Calpain_III"/>
    <property type="match status" value="1"/>
</dbReference>
<dbReference type="SUPFAM" id="SSF47473">
    <property type="entry name" value="EF-hand"/>
    <property type="match status" value="1"/>
</dbReference>
<dbReference type="AlphaFoldDB" id="A0A1A8FGS6"/>
<dbReference type="FunFam" id="3.90.70.10:FF:000001">
    <property type="entry name" value="Calpain-1 catalytic subunit"/>
    <property type="match status" value="1"/>
</dbReference>
<dbReference type="PROSITE" id="PS00139">
    <property type="entry name" value="THIOL_PROTEASE_CYS"/>
    <property type="match status" value="1"/>
</dbReference>
<proteinExistence type="inferred from homology"/>
<reference evidence="12" key="1">
    <citation type="submission" date="2016-05" db="EMBL/GenBank/DDBJ databases">
        <authorList>
            <person name="Lavstsen T."/>
            <person name="Jespersen J.S."/>
        </authorList>
    </citation>
    <scope>NUCLEOTIDE SEQUENCE</scope>
    <source>
        <tissue evidence="12">Brain</tissue>
    </source>
</reference>